<name>A0A1X2IKP7_9FUNG</name>
<protein>
    <submittedName>
        <fullName evidence="3">Uncharacterized protein</fullName>
    </submittedName>
</protein>
<sequence length="151" mass="16174">MAIIFSKVLYPNHSFIYHSHSLSLSLFNQSYPTQPNPLLLLINMKFTFVIAALFAASAIAAPCGRKHVDDVADVPVVDDVPATPAPAPVTEDSHDIEDETKVSSHDEKTQTAVINNNSPDKGNKGSLIGVDVSNLAAGGLLSNTKNEVKQH</sequence>
<evidence type="ECO:0000256" key="1">
    <source>
        <dbReference type="SAM" id="MobiDB-lite"/>
    </source>
</evidence>
<accession>A0A1X2IKP7</accession>
<evidence type="ECO:0000313" key="3">
    <source>
        <dbReference type="EMBL" id="ORZ17377.1"/>
    </source>
</evidence>
<dbReference type="EMBL" id="MCGE01000010">
    <property type="protein sequence ID" value="ORZ17377.1"/>
    <property type="molecule type" value="Genomic_DNA"/>
</dbReference>
<keyword evidence="4" id="KW-1185">Reference proteome</keyword>
<dbReference type="AlphaFoldDB" id="A0A1X2IKP7"/>
<dbReference type="Proteomes" id="UP000193560">
    <property type="component" value="Unassembled WGS sequence"/>
</dbReference>
<keyword evidence="2" id="KW-0812">Transmembrane</keyword>
<feature type="compositionally biased region" description="Basic and acidic residues" evidence="1">
    <location>
        <begin position="99"/>
        <end position="109"/>
    </location>
</feature>
<evidence type="ECO:0000313" key="4">
    <source>
        <dbReference type="Proteomes" id="UP000193560"/>
    </source>
</evidence>
<feature type="compositionally biased region" description="Polar residues" evidence="1">
    <location>
        <begin position="110"/>
        <end position="120"/>
    </location>
</feature>
<evidence type="ECO:0000256" key="2">
    <source>
        <dbReference type="SAM" id="Phobius"/>
    </source>
</evidence>
<organism evidence="3 4">
    <name type="scientific">Absidia repens</name>
    <dbReference type="NCBI Taxonomy" id="90262"/>
    <lineage>
        <taxon>Eukaryota</taxon>
        <taxon>Fungi</taxon>
        <taxon>Fungi incertae sedis</taxon>
        <taxon>Mucoromycota</taxon>
        <taxon>Mucoromycotina</taxon>
        <taxon>Mucoromycetes</taxon>
        <taxon>Mucorales</taxon>
        <taxon>Cunninghamellaceae</taxon>
        <taxon>Absidia</taxon>
    </lineage>
</organism>
<feature type="region of interest" description="Disordered" evidence="1">
    <location>
        <begin position="79"/>
        <end position="126"/>
    </location>
</feature>
<reference evidence="3 4" key="1">
    <citation type="submission" date="2016-07" db="EMBL/GenBank/DDBJ databases">
        <title>Pervasive Adenine N6-methylation of Active Genes in Fungi.</title>
        <authorList>
            <consortium name="DOE Joint Genome Institute"/>
            <person name="Mondo S.J."/>
            <person name="Dannebaum R.O."/>
            <person name="Kuo R.C."/>
            <person name="Labutti K."/>
            <person name="Haridas S."/>
            <person name="Kuo A."/>
            <person name="Salamov A."/>
            <person name="Ahrendt S.R."/>
            <person name="Lipzen A."/>
            <person name="Sullivan W."/>
            <person name="Andreopoulos W.B."/>
            <person name="Clum A."/>
            <person name="Lindquist E."/>
            <person name="Daum C."/>
            <person name="Ramamoorthy G.K."/>
            <person name="Gryganskyi A."/>
            <person name="Culley D."/>
            <person name="Magnuson J.K."/>
            <person name="James T.Y."/>
            <person name="O'Malley M.A."/>
            <person name="Stajich J.E."/>
            <person name="Spatafora J.W."/>
            <person name="Visel A."/>
            <person name="Grigoriev I.V."/>
        </authorList>
    </citation>
    <scope>NUCLEOTIDE SEQUENCE [LARGE SCALE GENOMIC DNA]</scope>
    <source>
        <strain evidence="3 4">NRRL 1336</strain>
    </source>
</reference>
<keyword evidence="2" id="KW-0472">Membrane</keyword>
<comment type="caution">
    <text evidence="3">The sequence shown here is derived from an EMBL/GenBank/DDBJ whole genome shotgun (WGS) entry which is preliminary data.</text>
</comment>
<feature type="transmembrane region" description="Helical" evidence="2">
    <location>
        <begin position="38"/>
        <end position="61"/>
    </location>
</feature>
<dbReference type="OrthoDB" id="10525086at2759"/>
<gene>
    <name evidence="3" type="ORF">BCR42DRAFT_414488</name>
</gene>
<proteinExistence type="predicted"/>
<keyword evidence="2" id="KW-1133">Transmembrane helix</keyword>